<dbReference type="PRINTS" id="PR00792">
    <property type="entry name" value="PEPSIN"/>
</dbReference>
<dbReference type="PROSITE" id="PS00141">
    <property type="entry name" value="ASP_PROTEASE"/>
    <property type="match status" value="1"/>
</dbReference>
<proteinExistence type="inferred from homology"/>
<sequence>MAWARPHLHSLLLPFLVVVFFFFYSCAANPTARAPLSSTTVIFDSDHRPYSANGSTVLVGPAGPAMILPLFHHITKKSQSASSSSSGTLSNAKHRKNLRKSPIAHSLPHARMGLYDDLLLDGYYTTQLWIGTPPQKFSLIVDTGSTVTYVPCSTCEQCGNHEDPKFAPELSLTYEPMKCTMECNCDVENVFCTYERQYAEMSTSSGVLGGDLFSFGNDSGLDPQRAVFGCENVETGDLYTQHADGIMGLGRGDLSVVDQLVDKGVINDSFALCYGGMEVGGGAMVLGSVSPPPDMVFTASDPLRSPYYNVDLKEIHVAGKKLQLDPKIFNGKYGTVLDSGTTYAYLPEQAFAVFKDAIVKELHSLKRIHGPDPNYNDICFAGASSNVSDLSRTFPKVELAFEKGQKILLSPENYLFRHSKVNGAYCLGVFQNGKDPTTLLGGIIARNTLVVYDRENAKVGFWKTNCSELWERLQLATSSPAPSPQPSHQNNHTEEASSVLAPSPSDLPHYALRGGIYIGRIEFEMSFSVNYHDLKKNLHNLTKHIAQELKINVTQVHVESLSPEGNDSLVGLSIVPLESTHYISNGTALSIIARVVKHQMTLPDSFGTYKLVQWKVQPPPQQAWWETHYLVILIAAISTLIVGLFGIGLWLVLRRRQNALTTYKSVDEDDDAPEQELQPLQ</sequence>
<dbReference type="AlphaFoldDB" id="A0AAV2DFW1"/>
<keyword evidence="9" id="KW-1133">Transmembrane helix</keyword>
<dbReference type="SUPFAM" id="SSF50630">
    <property type="entry name" value="Acid proteases"/>
    <property type="match status" value="1"/>
</dbReference>
<dbReference type="InterPro" id="IPR001969">
    <property type="entry name" value="Aspartic_peptidase_AS"/>
</dbReference>
<dbReference type="GO" id="GO:0006508">
    <property type="term" value="P:proteolysis"/>
    <property type="evidence" value="ECO:0007669"/>
    <property type="project" value="UniProtKB-KW"/>
</dbReference>
<evidence type="ECO:0000256" key="2">
    <source>
        <dbReference type="ARBA" id="ARBA00022670"/>
    </source>
</evidence>
<dbReference type="FunFam" id="2.40.70.10:FF:000030">
    <property type="entry name" value="Eukaryotic aspartyl protease family protein"/>
    <property type="match status" value="1"/>
</dbReference>
<dbReference type="PANTHER" id="PTHR13683:SF817">
    <property type="entry name" value="OS07G0592200 PROTEIN"/>
    <property type="match status" value="1"/>
</dbReference>
<feature type="active site" evidence="6">
    <location>
        <position position="338"/>
    </location>
</feature>
<dbReference type="InterPro" id="IPR033121">
    <property type="entry name" value="PEPTIDASE_A1"/>
</dbReference>
<dbReference type="FunFam" id="2.40.70.10:FF:000025">
    <property type="entry name" value="Aspartyl protease family protein"/>
    <property type="match status" value="1"/>
</dbReference>
<evidence type="ECO:0000313" key="13">
    <source>
        <dbReference type="Proteomes" id="UP001497516"/>
    </source>
</evidence>
<feature type="active site" evidence="6">
    <location>
        <position position="142"/>
    </location>
</feature>
<keyword evidence="4 7" id="KW-0378">Hydrolase</keyword>
<keyword evidence="10" id="KW-0732">Signal</keyword>
<gene>
    <name evidence="12" type="ORF">LTRI10_LOCUS14098</name>
</gene>
<evidence type="ECO:0000256" key="8">
    <source>
        <dbReference type="SAM" id="MobiDB-lite"/>
    </source>
</evidence>
<feature type="transmembrane region" description="Helical" evidence="9">
    <location>
        <begin position="629"/>
        <end position="653"/>
    </location>
</feature>
<dbReference type="Proteomes" id="UP001497516">
    <property type="component" value="Chromosome 2"/>
</dbReference>
<keyword evidence="3 7" id="KW-0064">Aspartyl protease</keyword>
<feature type="chain" id="PRO_5044021910" description="Peptidase A1 domain-containing protein" evidence="10">
    <location>
        <begin position="29"/>
        <end position="681"/>
    </location>
</feature>
<keyword evidence="2 7" id="KW-0645">Protease</keyword>
<keyword evidence="5" id="KW-0325">Glycoprotein</keyword>
<dbReference type="PROSITE" id="PS51767">
    <property type="entry name" value="PEPTIDASE_A1"/>
    <property type="match status" value="1"/>
</dbReference>
<dbReference type="InterPro" id="IPR021109">
    <property type="entry name" value="Peptidase_aspartic_dom_sf"/>
</dbReference>
<protein>
    <recommendedName>
        <fullName evidence="11">Peptidase A1 domain-containing protein</fullName>
    </recommendedName>
</protein>
<reference evidence="12 13" key="1">
    <citation type="submission" date="2024-04" db="EMBL/GenBank/DDBJ databases">
        <authorList>
            <person name="Fracassetti M."/>
        </authorList>
    </citation>
    <scope>NUCLEOTIDE SEQUENCE [LARGE SCALE GENOMIC DNA]</scope>
</reference>
<comment type="similarity">
    <text evidence="1 7">Belongs to the peptidase A1 family.</text>
</comment>
<organism evidence="12 13">
    <name type="scientific">Linum trigynum</name>
    <dbReference type="NCBI Taxonomy" id="586398"/>
    <lineage>
        <taxon>Eukaryota</taxon>
        <taxon>Viridiplantae</taxon>
        <taxon>Streptophyta</taxon>
        <taxon>Embryophyta</taxon>
        <taxon>Tracheophyta</taxon>
        <taxon>Spermatophyta</taxon>
        <taxon>Magnoliopsida</taxon>
        <taxon>eudicotyledons</taxon>
        <taxon>Gunneridae</taxon>
        <taxon>Pentapetalae</taxon>
        <taxon>rosids</taxon>
        <taxon>fabids</taxon>
        <taxon>Malpighiales</taxon>
        <taxon>Linaceae</taxon>
        <taxon>Linum</taxon>
    </lineage>
</organism>
<keyword evidence="9" id="KW-0472">Membrane</keyword>
<accession>A0AAV2DFW1</accession>
<dbReference type="InterPro" id="IPR034161">
    <property type="entry name" value="Pepsin-like_plant"/>
</dbReference>
<evidence type="ECO:0000256" key="9">
    <source>
        <dbReference type="SAM" id="Phobius"/>
    </source>
</evidence>
<dbReference type="CDD" id="cd05476">
    <property type="entry name" value="pepsin_A_like_plant"/>
    <property type="match status" value="1"/>
</dbReference>
<keyword evidence="13" id="KW-1185">Reference proteome</keyword>
<dbReference type="InterPro" id="IPR032861">
    <property type="entry name" value="TAXi_N"/>
</dbReference>
<dbReference type="Gene3D" id="2.40.70.10">
    <property type="entry name" value="Acid Proteases"/>
    <property type="match status" value="2"/>
</dbReference>
<evidence type="ECO:0000256" key="5">
    <source>
        <dbReference type="ARBA" id="ARBA00023180"/>
    </source>
</evidence>
<evidence type="ECO:0000256" key="1">
    <source>
        <dbReference type="ARBA" id="ARBA00007447"/>
    </source>
</evidence>
<dbReference type="InterPro" id="IPR032799">
    <property type="entry name" value="TAXi_C"/>
</dbReference>
<dbReference type="EMBL" id="OZ034815">
    <property type="protein sequence ID" value="CAL1372073.1"/>
    <property type="molecule type" value="Genomic_DNA"/>
</dbReference>
<evidence type="ECO:0000256" key="7">
    <source>
        <dbReference type="RuleBase" id="RU000454"/>
    </source>
</evidence>
<dbReference type="InterPro" id="IPR001461">
    <property type="entry name" value="Aspartic_peptidase_A1"/>
</dbReference>
<name>A0AAV2DFW1_9ROSI</name>
<evidence type="ECO:0000256" key="10">
    <source>
        <dbReference type="SAM" id="SignalP"/>
    </source>
</evidence>
<keyword evidence="9" id="KW-0812">Transmembrane</keyword>
<dbReference type="Pfam" id="PF14543">
    <property type="entry name" value="TAXi_N"/>
    <property type="match status" value="1"/>
</dbReference>
<evidence type="ECO:0000256" key="4">
    <source>
        <dbReference type="ARBA" id="ARBA00022801"/>
    </source>
</evidence>
<feature type="signal peptide" evidence="10">
    <location>
        <begin position="1"/>
        <end position="28"/>
    </location>
</feature>
<dbReference type="Pfam" id="PF14541">
    <property type="entry name" value="TAXi_C"/>
    <property type="match status" value="1"/>
</dbReference>
<feature type="region of interest" description="Disordered" evidence="8">
    <location>
        <begin position="477"/>
        <end position="502"/>
    </location>
</feature>
<evidence type="ECO:0000259" key="11">
    <source>
        <dbReference type="PROSITE" id="PS51767"/>
    </source>
</evidence>
<dbReference type="PANTHER" id="PTHR13683">
    <property type="entry name" value="ASPARTYL PROTEASES"/>
    <property type="match status" value="1"/>
</dbReference>
<evidence type="ECO:0000256" key="3">
    <source>
        <dbReference type="ARBA" id="ARBA00022750"/>
    </source>
</evidence>
<dbReference type="PROSITE" id="PS51257">
    <property type="entry name" value="PROKAR_LIPOPROTEIN"/>
    <property type="match status" value="1"/>
</dbReference>
<evidence type="ECO:0000256" key="6">
    <source>
        <dbReference type="PIRSR" id="PIRSR601461-1"/>
    </source>
</evidence>
<dbReference type="GO" id="GO:0004190">
    <property type="term" value="F:aspartic-type endopeptidase activity"/>
    <property type="evidence" value="ECO:0007669"/>
    <property type="project" value="UniProtKB-KW"/>
</dbReference>
<evidence type="ECO:0000313" key="12">
    <source>
        <dbReference type="EMBL" id="CAL1372073.1"/>
    </source>
</evidence>
<feature type="domain" description="Peptidase A1" evidence="11">
    <location>
        <begin position="124"/>
        <end position="462"/>
    </location>
</feature>